<dbReference type="InterPro" id="IPR006143">
    <property type="entry name" value="RND_pump_MFP"/>
</dbReference>
<gene>
    <name evidence="4" type="ORF">SAMN05660652_02258</name>
</gene>
<organism evidence="4 5">
    <name type="scientific">Propionivibrio dicarboxylicus</name>
    <dbReference type="NCBI Taxonomy" id="83767"/>
    <lineage>
        <taxon>Bacteria</taxon>
        <taxon>Pseudomonadati</taxon>
        <taxon>Pseudomonadota</taxon>
        <taxon>Betaproteobacteria</taxon>
        <taxon>Rhodocyclales</taxon>
        <taxon>Rhodocyclaceae</taxon>
        <taxon>Propionivibrio</taxon>
    </lineage>
</organism>
<dbReference type="AlphaFoldDB" id="A0A1G8F132"/>
<dbReference type="STRING" id="83767.SAMN05660652_02258"/>
<dbReference type="Gene3D" id="2.40.420.20">
    <property type="match status" value="1"/>
</dbReference>
<reference evidence="4 5" key="1">
    <citation type="submission" date="2016-10" db="EMBL/GenBank/DDBJ databases">
        <authorList>
            <person name="de Groot N.N."/>
        </authorList>
    </citation>
    <scope>NUCLEOTIDE SEQUENCE [LARGE SCALE GENOMIC DNA]</scope>
    <source>
        <strain evidence="4 5">DSM 5885</strain>
    </source>
</reference>
<keyword evidence="2" id="KW-0175">Coiled coil</keyword>
<proteinExistence type="inferred from homology"/>
<dbReference type="GO" id="GO:1990281">
    <property type="term" value="C:efflux pump complex"/>
    <property type="evidence" value="ECO:0007669"/>
    <property type="project" value="TreeGrafter"/>
</dbReference>
<feature type="domain" description="CzcB-like barrel-sandwich hybrid" evidence="3">
    <location>
        <begin position="67"/>
        <end position="231"/>
    </location>
</feature>
<dbReference type="Gene3D" id="2.40.50.100">
    <property type="match status" value="1"/>
</dbReference>
<dbReference type="EMBL" id="FNCY01000008">
    <property type="protein sequence ID" value="SDH75851.1"/>
    <property type="molecule type" value="Genomic_DNA"/>
</dbReference>
<comment type="similarity">
    <text evidence="1">Belongs to the membrane fusion protein (MFP) (TC 8.A.1) family.</text>
</comment>
<dbReference type="PANTHER" id="PTHR30469">
    <property type="entry name" value="MULTIDRUG RESISTANCE PROTEIN MDTA"/>
    <property type="match status" value="1"/>
</dbReference>
<evidence type="ECO:0000259" key="3">
    <source>
        <dbReference type="Pfam" id="PF25973"/>
    </source>
</evidence>
<dbReference type="NCBIfam" id="TIGR01730">
    <property type="entry name" value="RND_mfp"/>
    <property type="match status" value="1"/>
</dbReference>
<evidence type="ECO:0000256" key="1">
    <source>
        <dbReference type="ARBA" id="ARBA00009477"/>
    </source>
</evidence>
<evidence type="ECO:0000313" key="5">
    <source>
        <dbReference type="Proteomes" id="UP000198607"/>
    </source>
</evidence>
<accession>A0A1G8F132</accession>
<dbReference type="Gene3D" id="1.10.287.470">
    <property type="entry name" value="Helix hairpin bin"/>
    <property type="match status" value="1"/>
</dbReference>
<dbReference type="Proteomes" id="UP000198607">
    <property type="component" value="Unassembled WGS sequence"/>
</dbReference>
<evidence type="ECO:0000313" key="4">
    <source>
        <dbReference type="EMBL" id="SDH75851.1"/>
    </source>
</evidence>
<dbReference type="GO" id="GO:0015562">
    <property type="term" value="F:efflux transmembrane transporter activity"/>
    <property type="evidence" value="ECO:0007669"/>
    <property type="project" value="TreeGrafter"/>
</dbReference>
<keyword evidence="5" id="KW-1185">Reference proteome</keyword>
<evidence type="ECO:0000256" key="2">
    <source>
        <dbReference type="SAM" id="Coils"/>
    </source>
</evidence>
<dbReference type="OrthoDB" id="10524at2"/>
<dbReference type="SUPFAM" id="SSF111369">
    <property type="entry name" value="HlyD-like secretion proteins"/>
    <property type="match status" value="1"/>
</dbReference>
<dbReference type="InterPro" id="IPR058647">
    <property type="entry name" value="BSH_CzcB-like"/>
</dbReference>
<dbReference type="Pfam" id="PF25973">
    <property type="entry name" value="BSH_CzcB"/>
    <property type="match status" value="1"/>
</dbReference>
<dbReference type="RefSeq" id="WP_091937647.1">
    <property type="nucleotide sequence ID" value="NZ_FNCY01000008.1"/>
</dbReference>
<feature type="coiled-coil region" evidence="2">
    <location>
        <begin position="156"/>
        <end position="197"/>
    </location>
</feature>
<name>A0A1G8F132_9RHOO</name>
<dbReference type="Gene3D" id="2.40.30.170">
    <property type="match status" value="1"/>
</dbReference>
<sequence>MKLTALFTRQSGLWLVGLLLLLGFGFVGVRSGPLAPIRVTTVSVETGLVTPALFGIATVEARRSYFIGPTAAGRVRSLQVDVGDRVKAGQNLAEIDPVDLDERIRSMDASYARAHSALIAAEAQRKDGLARKDLASLNARRYLDLGEKKFVSTSAVEGKQQELISAQAALESADANLLGARQELSRLNAEQAALHQQRKNLFLLAPRNGIVTSRDAEPGSTVIAGQSVLKLIDPDSLWLKVRLDQGRSRGLVGGLKAEIVLRANPGITLPGKVVRVEPLSDAVTEERIAFVAFDTVPSDLTVGELAEVTIHVAPGPMTLILPNAAIKHTVRGAGVWRLQNDQPTFVPVTLGLSGLDGHIQILGGLQEGDRVIAYSEKELSDSSRVRVEEQLVGGKH</sequence>
<protein>
    <submittedName>
        <fullName evidence="4">HlyD family secretion protein</fullName>
    </submittedName>
</protein>